<sequence>MVKHFFLWGALKEKVYKEPPTTPEDMRQRIVDACLTINADVTEGTKQSFLNRSREYIAASGHHFEHRFN</sequence>
<dbReference type="EMBL" id="KQ414602">
    <property type="protein sequence ID" value="KOC69655.1"/>
    <property type="molecule type" value="Genomic_DNA"/>
</dbReference>
<dbReference type="GO" id="GO:0003676">
    <property type="term" value="F:nucleic acid binding"/>
    <property type="evidence" value="ECO:0007669"/>
    <property type="project" value="InterPro"/>
</dbReference>
<dbReference type="Gene3D" id="3.30.420.10">
    <property type="entry name" value="Ribonuclease H-like superfamily/Ribonuclease H"/>
    <property type="match status" value="1"/>
</dbReference>
<evidence type="ECO:0000313" key="2">
    <source>
        <dbReference type="Proteomes" id="UP000053825"/>
    </source>
</evidence>
<proteinExistence type="predicted"/>
<reference evidence="1 2" key="1">
    <citation type="submission" date="2015-07" db="EMBL/GenBank/DDBJ databases">
        <title>The genome of Habropoda laboriosa.</title>
        <authorList>
            <person name="Pan H."/>
            <person name="Kapheim K."/>
        </authorList>
    </citation>
    <scope>NUCLEOTIDE SEQUENCE [LARGE SCALE GENOMIC DNA]</scope>
    <source>
        <strain evidence="1">0110345459</strain>
    </source>
</reference>
<accession>A0A0L7RFM8</accession>
<evidence type="ECO:0008006" key="3">
    <source>
        <dbReference type="Google" id="ProtNLM"/>
    </source>
</evidence>
<keyword evidence="2" id="KW-1185">Reference proteome</keyword>
<protein>
    <recommendedName>
        <fullName evidence="3">Mos1 transposase HTH domain-containing protein</fullName>
    </recommendedName>
</protein>
<gene>
    <name evidence="1" type="ORF">WH47_08430</name>
</gene>
<dbReference type="PANTHER" id="PTHR47326">
    <property type="entry name" value="TRANSPOSABLE ELEMENT TC3 TRANSPOSASE-LIKE PROTEIN"/>
    <property type="match status" value="1"/>
</dbReference>
<evidence type="ECO:0000313" key="1">
    <source>
        <dbReference type="EMBL" id="KOC69655.1"/>
    </source>
</evidence>
<dbReference type="AlphaFoldDB" id="A0A0L7RFM8"/>
<dbReference type="InterPro" id="IPR036397">
    <property type="entry name" value="RNaseH_sf"/>
</dbReference>
<name>A0A0L7RFM8_9HYME</name>
<dbReference type="Proteomes" id="UP000053825">
    <property type="component" value="Unassembled WGS sequence"/>
</dbReference>
<dbReference type="PANTHER" id="PTHR47326:SF1">
    <property type="entry name" value="HTH PSQ-TYPE DOMAIN-CONTAINING PROTEIN"/>
    <property type="match status" value="1"/>
</dbReference>
<organism evidence="1 2">
    <name type="scientific">Habropoda laboriosa</name>
    <dbReference type="NCBI Taxonomy" id="597456"/>
    <lineage>
        <taxon>Eukaryota</taxon>
        <taxon>Metazoa</taxon>
        <taxon>Ecdysozoa</taxon>
        <taxon>Arthropoda</taxon>
        <taxon>Hexapoda</taxon>
        <taxon>Insecta</taxon>
        <taxon>Pterygota</taxon>
        <taxon>Neoptera</taxon>
        <taxon>Endopterygota</taxon>
        <taxon>Hymenoptera</taxon>
        <taxon>Apocrita</taxon>
        <taxon>Aculeata</taxon>
        <taxon>Apoidea</taxon>
        <taxon>Anthophila</taxon>
        <taxon>Apidae</taxon>
        <taxon>Habropoda</taxon>
    </lineage>
</organism>